<dbReference type="EMBL" id="CAJVPY010006009">
    <property type="protein sequence ID" value="CAG8654709.1"/>
    <property type="molecule type" value="Genomic_DNA"/>
</dbReference>
<evidence type="ECO:0000313" key="1">
    <source>
        <dbReference type="EMBL" id="CAG8654709.1"/>
    </source>
</evidence>
<accession>A0A9N9E056</accession>
<comment type="caution">
    <text evidence="1">The sequence shown here is derived from an EMBL/GenBank/DDBJ whole genome shotgun (WGS) entry which is preliminary data.</text>
</comment>
<organism evidence="1 2">
    <name type="scientific">Dentiscutata erythropus</name>
    <dbReference type="NCBI Taxonomy" id="1348616"/>
    <lineage>
        <taxon>Eukaryota</taxon>
        <taxon>Fungi</taxon>
        <taxon>Fungi incertae sedis</taxon>
        <taxon>Mucoromycota</taxon>
        <taxon>Glomeromycotina</taxon>
        <taxon>Glomeromycetes</taxon>
        <taxon>Diversisporales</taxon>
        <taxon>Gigasporaceae</taxon>
        <taxon>Dentiscutata</taxon>
    </lineage>
</organism>
<sequence length="224" mass="25439">MGKLETSSGIIKQLWNVYTIESELESVVDRDVFVEVGWRDTPLNEISTPWTKIDLVISVLKVHISPKLYSAAKSTPSCGLGSLPRKTISRLSFGQRSSEATHEFNKVLSLAYNPSEDEVNKTQLLFGLVNAATIHFGMLKPTNIENALKLITYLRKAVCADGMQIRSLLQWQPIKFNYKLKIALLKLPNEAVKLRPFKTKHTPIDKRPRYVIEEDKEKELSNEI</sequence>
<evidence type="ECO:0000313" key="2">
    <source>
        <dbReference type="Proteomes" id="UP000789405"/>
    </source>
</evidence>
<dbReference type="AlphaFoldDB" id="A0A9N9E056"/>
<keyword evidence="2" id="KW-1185">Reference proteome</keyword>
<protein>
    <submittedName>
        <fullName evidence="1">18747_t:CDS:1</fullName>
    </submittedName>
</protein>
<name>A0A9N9E056_9GLOM</name>
<dbReference type="OrthoDB" id="2377383at2759"/>
<reference evidence="1" key="1">
    <citation type="submission" date="2021-06" db="EMBL/GenBank/DDBJ databases">
        <authorList>
            <person name="Kallberg Y."/>
            <person name="Tangrot J."/>
            <person name="Rosling A."/>
        </authorList>
    </citation>
    <scope>NUCLEOTIDE SEQUENCE</scope>
    <source>
        <strain evidence="1">MA453B</strain>
    </source>
</reference>
<dbReference type="Proteomes" id="UP000789405">
    <property type="component" value="Unassembled WGS sequence"/>
</dbReference>
<proteinExistence type="predicted"/>
<gene>
    <name evidence="1" type="ORF">DERYTH_LOCUS10377</name>
</gene>